<dbReference type="Proteomes" id="UP000829196">
    <property type="component" value="Unassembled WGS sequence"/>
</dbReference>
<name>A0A8T3B5I4_DENNO</name>
<gene>
    <name evidence="1" type="ORF">KFK09_015310</name>
</gene>
<dbReference type="EMBL" id="JAGYWB010000011">
    <property type="protein sequence ID" value="KAI0504358.1"/>
    <property type="molecule type" value="Genomic_DNA"/>
</dbReference>
<reference evidence="1" key="1">
    <citation type="journal article" date="2022" name="Front. Genet.">
        <title>Chromosome-Scale Assembly of the Dendrobium nobile Genome Provides Insights Into the Molecular Mechanism of the Biosynthesis of the Medicinal Active Ingredient of Dendrobium.</title>
        <authorList>
            <person name="Xu Q."/>
            <person name="Niu S.-C."/>
            <person name="Li K.-L."/>
            <person name="Zheng P.-J."/>
            <person name="Zhang X.-J."/>
            <person name="Jia Y."/>
            <person name="Liu Y."/>
            <person name="Niu Y.-X."/>
            <person name="Yu L.-H."/>
            <person name="Chen D.-F."/>
            <person name="Zhang G.-Q."/>
        </authorList>
    </citation>
    <scope>NUCLEOTIDE SEQUENCE</scope>
    <source>
        <tissue evidence="1">Leaf</tissue>
    </source>
</reference>
<keyword evidence="2" id="KW-1185">Reference proteome</keyword>
<proteinExistence type="predicted"/>
<evidence type="ECO:0000313" key="1">
    <source>
        <dbReference type="EMBL" id="KAI0504358.1"/>
    </source>
</evidence>
<protein>
    <submittedName>
        <fullName evidence="1">Uncharacterized protein</fullName>
    </submittedName>
</protein>
<evidence type="ECO:0000313" key="2">
    <source>
        <dbReference type="Proteomes" id="UP000829196"/>
    </source>
</evidence>
<dbReference type="AlphaFoldDB" id="A0A8T3B5I4"/>
<accession>A0A8T3B5I4</accession>
<sequence>MSFPASIISSYFLHYQDFFKDLHNQFTILYKYMVEHSRWQQNCLTEDKEEGISNSKTKGKAIRLMNFKHMESSYKIFKIMPFGSYLAFGGQPRLSRILVISRRFYIEK</sequence>
<organism evidence="1 2">
    <name type="scientific">Dendrobium nobile</name>
    <name type="common">Orchid</name>
    <dbReference type="NCBI Taxonomy" id="94219"/>
    <lineage>
        <taxon>Eukaryota</taxon>
        <taxon>Viridiplantae</taxon>
        <taxon>Streptophyta</taxon>
        <taxon>Embryophyta</taxon>
        <taxon>Tracheophyta</taxon>
        <taxon>Spermatophyta</taxon>
        <taxon>Magnoliopsida</taxon>
        <taxon>Liliopsida</taxon>
        <taxon>Asparagales</taxon>
        <taxon>Orchidaceae</taxon>
        <taxon>Epidendroideae</taxon>
        <taxon>Malaxideae</taxon>
        <taxon>Dendrobiinae</taxon>
        <taxon>Dendrobium</taxon>
    </lineage>
</organism>
<comment type="caution">
    <text evidence="1">The sequence shown here is derived from an EMBL/GenBank/DDBJ whole genome shotgun (WGS) entry which is preliminary data.</text>
</comment>